<keyword evidence="1 4" id="KW-0663">Pyridoxal phosphate</keyword>
<evidence type="ECO:0000313" key="5">
    <source>
        <dbReference type="EMBL" id="MFD2462693.1"/>
    </source>
</evidence>
<accession>A0ABW5GP84</accession>
<dbReference type="Pfam" id="PF01041">
    <property type="entry name" value="DegT_DnrJ_EryC1"/>
    <property type="match status" value="1"/>
</dbReference>
<evidence type="ECO:0000256" key="1">
    <source>
        <dbReference type="ARBA" id="ARBA00022898"/>
    </source>
</evidence>
<dbReference type="InterPro" id="IPR015422">
    <property type="entry name" value="PyrdxlP-dep_Trfase_small"/>
</dbReference>
<evidence type="ECO:0000313" key="6">
    <source>
        <dbReference type="Proteomes" id="UP001597419"/>
    </source>
</evidence>
<dbReference type="Gene3D" id="3.90.1150.10">
    <property type="entry name" value="Aspartate Aminotransferase, domain 1"/>
    <property type="match status" value="1"/>
</dbReference>
<evidence type="ECO:0000256" key="4">
    <source>
        <dbReference type="RuleBase" id="RU004508"/>
    </source>
</evidence>
<dbReference type="GO" id="GO:0008483">
    <property type="term" value="F:transaminase activity"/>
    <property type="evidence" value="ECO:0007669"/>
    <property type="project" value="UniProtKB-KW"/>
</dbReference>
<dbReference type="SUPFAM" id="SSF53383">
    <property type="entry name" value="PLP-dependent transferases"/>
    <property type="match status" value="1"/>
</dbReference>
<dbReference type="PANTHER" id="PTHR30244:SF9">
    <property type="entry name" value="PROTEIN RV3402C"/>
    <property type="match status" value="1"/>
</dbReference>
<dbReference type="InterPro" id="IPR015421">
    <property type="entry name" value="PyrdxlP-dep_Trfase_major"/>
</dbReference>
<dbReference type="EMBL" id="JBHUKU010000017">
    <property type="protein sequence ID" value="MFD2462693.1"/>
    <property type="molecule type" value="Genomic_DNA"/>
</dbReference>
<sequence>MAERVKHGPADLAVFGGTPEFDSPLHVGRPNVPDPERVLKRIAGALESRRLTNFGPLVREFEQAVAEVAGTRHCVATSNATAALQVLVAALGLRGEVIVPSFTYVATAHVLTWAGITPVFCDIDPDTGNLDPAEARRLVTPATSGILGVHVWGRQCAVESLRELAGEHGLALLYDAAHAFGCGYRGRGIGTFGDGAVFSFHATKFVNAFEGGAIVTDDDALADRVRALHFFGFDSDNHVIGAGINAKMSEASGAMGLTSLEAMSTVRRINAEHAERYVAELADVPGILVGTPGPNEWNSHHFVVLEVDADEAGLDRNRLAAALLAENVLTRRHFDPPCHRVEPYRSAPDRHVRRPLTRTDLVAGRIMQLPTGTGVTGDEVGRICRLIRMLVEAAPLL</sequence>
<dbReference type="Proteomes" id="UP001597419">
    <property type="component" value="Unassembled WGS sequence"/>
</dbReference>
<evidence type="ECO:0000256" key="2">
    <source>
        <dbReference type="ARBA" id="ARBA00023194"/>
    </source>
</evidence>
<dbReference type="CDD" id="cd00616">
    <property type="entry name" value="AHBA_syn"/>
    <property type="match status" value="1"/>
</dbReference>
<dbReference type="Gene3D" id="3.40.640.10">
    <property type="entry name" value="Type I PLP-dependent aspartate aminotransferase-like (Major domain)"/>
    <property type="match status" value="1"/>
</dbReference>
<dbReference type="PIRSF" id="PIRSF000390">
    <property type="entry name" value="PLP_StrS"/>
    <property type="match status" value="1"/>
</dbReference>
<protein>
    <submittedName>
        <fullName evidence="5">Aminotransferase class I/II-fold pyridoxal phosphate-dependent enzyme</fullName>
    </submittedName>
</protein>
<keyword evidence="6" id="KW-1185">Reference proteome</keyword>
<keyword evidence="5" id="KW-0032">Aminotransferase</keyword>
<dbReference type="RefSeq" id="WP_345403959.1">
    <property type="nucleotide sequence ID" value="NZ_BAABHG010000015.1"/>
</dbReference>
<comment type="similarity">
    <text evidence="3 4">Belongs to the DegT/DnrJ/EryC1 family.</text>
</comment>
<gene>
    <name evidence="5" type="ORF">ACFSYJ_29070</name>
</gene>
<proteinExistence type="inferred from homology"/>
<keyword evidence="2" id="KW-0045">Antibiotic biosynthesis</keyword>
<dbReference type="InterPro" id="IPR015424">
    <property type="entry name" value="PyrdxlP-dep_Trfase"/>
</dbReference>
<reference evidence="6" key="1">
    <citation type="journal article" date="2019" name="Int. J. Syst. Evol. Microbiol.">
        <title>The Global Catalogue of Microorganisms (GCM) 10K type strain sequencing project: providing services to taxonomists for standard genome sequencing and annotation.</title>
        <authorList>
            <consortium name="The Broad Institute Genomics Platform"/>
            <consortium name="The Broad Institute Genome Sequencing Center for Infectious Disease"/>
            <person name="Wu L."/>
            <person name="Ma J."/>
        </authorList>
    </citation>
    <scope>NUCLEOTIDE SEQUENCE [LARGE SCALE GENOMIC DNA]</scope>
    <source>
        <strain evidence="6">CGMCC 4.7643</strain>
    </source>
</reference>
<dbReference type="InterPro" id="IPR000653">
    <property type="entry name" value="DegT/StrS_aminotransferase"/>
</dbReference>
<comment type="caution">
    <text evidence="5">The sequence shown here is derived from an EMBL/GenBank/DDBJ whole genome shotgun (WGS) entry which is preliminary data.</text>
</comment>
<organism evidence="5 6">
    <name type="scientific">Amycolatopsis samaneae</name>
    <dbReference type="NCBI Taxonomy" id="664691"/>
    <lineage>
        <taxon>Bacteria</taxon>
        <taxon>Bacillati</taxon>
        <taxon>Actinomycetota</taxon>
        <taxon>Actinomycetes</taxon>
        <taxon>Pseudonocardiales</taxon>
        <taxon>Pseudonocardiaceae</taxon>
        <taxon>Amycolatopsis</taxon>
    </lineage>
</organism>
<evidence type="ECO:0000256" key="3">
    <source>
        <dbReference type="ARBA" id="ARBA00037999"/>
    </source>
</evidence>
<name>A0ABW5GP84_9PSEU</name>
<dbReference type="PANTHER" id="PTHR30244">
    <property type="entry name" value="TRANSAMINASE"/>
    <property type="match status" value="1"/>
</dbReference>
<keyword evidence="5" id="KW-0808">Transferase</keyword>